<comment type="subcellular location">
    <subcellularLocation>
        <location evidence="9">Cytoplasm</location>
    </subcellularLocation>
</comment>
<evidence type="ECO:0000256" key="8">
    <source>
        <dbReference type="RuleBase" id="RU362110"/>
    </source>
</evidence>
<evidence type="ECO:0000259" key="11">
    <source>
        <dbReference type="Pfam" id="PF08244"/>
    </source>
</evidence>
<dbReference type="Pfam" id="PF08244">
    <property type="entry name" value="Glyco_hydro_32C"/>
    <property type="match status" value="1"/>
</dbReference>
<comment type="pathway">
    <text evidence="1 9">Glycan biosynthesis; sucrose metabolism.</text>
</comment>
<evidence type="ECO:0000256" key="1">
    <source>
        <dbReference type="ARBA" id="ARBA00004914"/>
    </source>
</evidence>
<dbReference type="InterPro" id="IPR001362">
    <property type="entry name" value="Glyco_hydro_32"/>
</dbReference>
<keyword evidence="13" id="KW-1185">Reference proteome</keyword>
<dbReference type="AlphaFoldDB" id="A0A7G9WGL2"/>
<proteinExistence type="inferred from homology"/>
<dbReference type="InterPro" id="IPR013148">
    <property type="entry name" value="Glyco_hydro_32_N"/>
</dbReference>
<evidence type="ECO:0000313" key="13">
    <source>
        <dbReference type="Proteomes" id="UP000516046"/>
    </source>
</evidence>
<keyword evidence="6 8" id="KW-0326">Glycosidase</keyword>
<keyword evidence="9" id="KW-0119">Carbohydrate metabolism</keyword>
<protein>
    <recommendedName>
        <fullName evidence="4 8">Sucrose-6-phosphate hydrolase</fullName>
        <ecNumber evidence="3 8">3.2.1.26</ecNumber>
    </recommendedName>
    <alternativeName>
        <fullName evidence="7 9">Invertase</fullName>
    </alternativeName>
</protein>
<dbReference type="NCBIfam" id="TIGR01322">
    <property type="entry name" value="scrB_fam"/>
    <property type="match status" value="1"/>
</dbReference>
<dbReference type="SMART" id="SM00640">
    <property type="entry name" value="Glyco_32"/>
    <property type="match status" value="1"/>
</dbReference>
<dbReference type="SUPFAM" id="SSF75005">
    <property type="entry name" value="Arabinanase/levansucrase/invertase"/>
    <property type="match status" value="1"/>
</dbReference>
<evidence type="ECO:0000313" key="12">
    <source>
        <dbReference type="EMBL" id="QNO17824.1"/>
    </source>
</evidence>
<dbReference type="PANTHER" id="PTHR43101">
    <property type="entry name" value="BETA-FRUCTOSIDASE"/>
    <property type="match status" value="1"/>
</dbReference>
<name>A0A7G9WGL2_9FIRM</name>
<comment type="similarity">
    <text evidence="2 8">Belongs to the glycosyl hydrolase 32 family.</text>
</comment>
<comment type="function">
    <text evidence="9">Enables the bacterium to metabolize sucrose as a sole carbon source.</text>
</comment>
<feature type="domain" description="Glycosyl hydrolase family 32 N-terminal" evidence="10">
    <location>
        <begin position="33"/>
        <end position="332"/>
    </location>
</feature>
<dbReference type="UniPathway" id="UPA00238"/>
<dbReference type="EC" id="3.2.1.26" evidence="3 8"/>
<evidence type="ECO:0000259" key="10">
    <source>
        <dbReference type="Pfam" id="PF00251"/>
    </source>
</evidence>
<dbReference type="InterPro" id="IPR051214">
    <property type="entry name" value="GH32_Enzymes"/>
</dbReference>
<dbReference type="InterPro" id="IPR013189">
    <property type="entry name" value="Glyco_hydro_32_C"/>
</dbReference>
<feature type="domain" description="Glycosyl hydrolase family 32 C-terminal" evidence="11">
    <location>
        <begin position="335"/>
        <end position="485"/>
    </location>
</feature>
<keyword evidence="5 8" id="KW-0378">Hydrolase</keyword>
<dbReference type="GO" id="GO:0005985">
    <property type="term" value="P:sucrose metabolic process"/>
    <property type="evidence" value="ECO:0007669"/>
    <property type="project" value="UniProtKB-UniPathway"/>
</dbReference>
<dbReference type="Gene3D" id="2.60.120.560">
    <property type="entry name" value="Exo-inulinase, domain 1"/>
    <property type="match status" value="1"/>
</dbReference>
<comment type="catalytic activity">
    <reaction evidence="8">
        <text>Hydrolysis of terminal non-reducing beta-D-fructofuranoside residues in beta-D-fructofuranosides.</text>
        <dbReference type="EC" id="3.2.1.26"/>
    </reaction>
</comment>
<dbReference type="PANTHER" id="PTHR43101:SF1">
    <property type="entry name" value="BETA-FRUCTOSIDASE"/>
    <property type="match status" value="1"/>
</dbReference>
<keyword evidence="9" id="KW-0963">Cytoplasm</keyword>
<evidence type="ECO:0000256" key="9">
    <source>
        <dbReference type="RuleBase" id="RU365015"/>
    </source>
</evidence>
<dbReference type="SUPFAM" id="SSF49899">
    <property type="entry name" value="Concanavalin A-like lectins/glucanases"/>
    <property type="match status" value="1"/>
</dbReference>
<dbReference type="Pfam" id="PF00251">
    <property type="entry name" value="Glyco_hydro_32N"/>
    <property type="match status" value="1"/>
</dbReference>
<gene>
    <name evidence="12" type="ORF">H6X83_13005</name>
</gene>
<organism evidence="12 13">
    <name type="scientific">Caproicibacterium amylolyticum</name>
    <dbReference type="NCBI Taxonomy" id="2766537"/>
    <lineage>
        <taxon>Bacteria</taxon>
        <taxon>Bacillati</taxon>
        <taxon>Bacillota</taxon>
        <taxon>Clostridia</taxon>
        <taxon>Eubacteriales</taxon>
        <taxon>Oscillospiraceae</taxon>
        <taxon>Caproicibacterium</taxon>
    </lineage>
</organism>
<dbReference type="InterPro" id="IPR023296">
    <property type="entry name" value="Glyco_hydro_beta-prop_sf"/>
</dbReference>
<accession>A0A7G9WGL2</accession>
<dbReference type="RefSeq" id="WP_212506887.1">
    <property type="nucleotide sequence ID" value="NZ_CP060696.1"/>
</dbReference>
<evidence type="ECO:0000256" key="7">
    <source>
        <dbReference type="ARBA" id="ARBA00033367"/>
    </source>
</evidence>
<dbReference type="Gene3D" id="2.115.10.20">
    <property type="entry name" value="Glycosyl hydrolase domain, family 43"/>
    <property type="match status" value="1"/>
</dbReference>
<dbReference type="EMBL" id="CP060696">
    <property type="protein sequence ID" value="QNO17824.1"/>
    <property type="molecule type" value="Genomic_DNA"/>
</dbReference>
<dbReference type="CDD" id="cd08996">
    <property type="entry name" value="GH32_FFase"/>
    <property type="match status" value="1"/>
</dbReference>
<dbReference type="InterPro" id="IPR006232">
    <property type="entry name" value="Suc6P_hydrolase"/>
</dbReference>
<evidence type="ECO:0000256" key="4">
    <source>
        <dbReference type="ARBA" id="ARBA00019623"/>
    </source>
</evidence>
<sequence>MSKESHKQNVQKATRFVQETSRQVSHRFRQRYHFMAPAGWINDPNGLIQYKGIYHLFYQHNPYKAVWGPMHWGHAVSRDFIHWEHLPIALAPSEEYEQGQGGCFSGSAVENEGMLNLLYTGASTVNGQQVQVQCLAQSKDGITFEKYPGNPILKRSGKAERDFRDPKVWKHGNFWYMVTAAQEKESGSALLYRSTDLIHWDFLSLLAGGDPKLGSMWECPDFFEINGTGVLLFSPVGFEDRKASYLTGHLNYESGTFAAETLGETDWGFDFYAAQTFQDAKGRRIMIGWANGWDWMPWWNGFGPTQPDLWCGHMNLPREVTVCDDGKLSFHPVEELKTLRTDAWSASGFTLQAETAQTLHAGDGIHFELMICFDLTATSAKQISLFLRCSETEQTVLTCDLENGDLVFDRSASSTYDNGVKRCPLESAHSNTLTLHLFADTCSIEVFTDDGRTVMSSNIYPSANSSGLFLRAHGGDVRVSSIETWGLG</sequence>
<reference evidence="12 13" key="1">
    <citation type="submission" date="2020-08" db="EMBL/GenBank/DDBJ databases">
        <authorList>
            <person name="Ren C."/>
            <person name="Gu Y."/>
            <person name="Xu Y."/>
        </authorList>
    </citation>
    <scope>NUCLEOTIDE SEQUENCE [LARGE SCALE GENOMIC DNA]</scope>
    <source>
        <strain evidence="12 13">LBM18003</strain>
    </source>
</reference>
<dbReference type="InterPro" id="IPR013320">
    <property type="entry name" value="ConA-like_dom_sf"/>
</dbReference>
<dbReference type="Proteomes" id="UP000516046">
    <property type="component" value="Chromosome"/>
</dbReference>
<evidence type="ECO:0000256" key="2">
    <source>
        <dbReference type="ARBA" id="ARBA00009902"/>
    </source>
</evidence>
<dbReference type="KEGG" id="caml:H6X83_13005"/>
<evidence type="ECO:0000256" key="6">
    <source>
        <dbReference type="ARBA" id="ARBA00023295"/>
    </source>
</evidence>
<dbReference type="GO" id="GO:0004564">
    <property type="term" value="F:beta-fructofuranosidase activity"/>
    <property type="evidence" value="ECO:0007669"/>
    <property type="project" value="UniProtKB-EC"/>
</dbReference>
<evidence type="ECO:0000256" key="3">
    <source>
        <dbReference type="ARBA" id="ARBA00012758"/>
    </source>
</evidence>
<evidence type="ECO:0000256" key="5">
    <source>
        <dbReference type="ARBA" id="ARBA00022801"/>
    </source>
</evidence>
<dbReference type="GO" id="GO:0005737">
    <property type="term" value="C:cytoplasm"/>
    <property type="evidence" value="ECO:0007669"/>
    <property type="project" value="UniProtKB-SubCell"/>
</dbReference>